<dbReference type="PROSITE" id="PS50113">
    <property type="entry name" value="PAC"/>
    <property type="match status" value="1"/>
</dbReference>
<dbReference type="SUPFAM" id="SSF47384">
    <property type="entry name" value="Homodimeric domain of signal transducing histidine kinase"/>
    <property type="match status" value="1"/>
</dbReference>
<dbReference type="SMART" id="SM00448">
    <property type="entry name" value="REC"/>
    <property type="match status" value="1"/>
</dbReference>
<proteinExistence type="inferred from homology"/>
<dbReference type="CDD" id="cd17546">
    <property type="entry name" value="REC_hyHK_CKI1_RcsC-like"/>
    <property type="match status" value="1"/>
</dbReference>
<dbReference type="CDD" id="cd00130">
    <property type="entry name" value="PAS"/>
    <property type="match status" value="2"/>
</dbReference>
<evidence type="ECO:0000256" key="9">
    <source>
        <dbReference type="ARBA" id="ARBA00023012"/>
    </source>
</evidence>
<protein>
    <recommendedName>
        <fullName evidence="12">Circadian input-output histidine kinase CikA</fullName>
        <ecNumber evidence="3">2.7.13.3</ecNumber>
    </recommendedName>
    <alternativeName>
        <fullName evidence="11">Sensory/regulatory protein RpfC</fullName>
    </alternativeName>
</protein>
<evidence type="ECO:0000256" key="7">
    <source>
        <dbReference type="ARBA" id="ARBA00022777"/>
    </source>
</evidence>
<evidence type="ECO:0000313" key="19">
    <source>
        <dbReference type="Proteomes" id="UP000367750"/>
    </source>
</evidence>
<evidence type="ECO:0000256" key="5">
    <source>
        <dbReference type="ARBA" id="ARBA00022679"/>
    </source>
</evidence>
<dbReference type="CDD" id="cd16922">
    <property type="entry name" value="HATPase_EvgS-ArcB-TorS-like"/>
    <property type="match status" value="1"/>
</dbReference>
<dbReference type="InterPro" id="IPR001789">
    <property type="entry name" value="Sig_transdc_resp-reg_receiver"/>
</dbReference>
<keyword evidence="5" id="KW-0808">Transferase</keyword>
<dbReference type="Pfam" id="PF00989">
    <property type="entry name" value="PAS"/>
    <property type="match status" value="1"/>
</dbReference>
<dbReference type="PROSITE" id="PS50109">
    <property type="entry name" value="HIS_KIN"/>
    <property type="match status" value="1"/>
</dbReference>
<dbReference type="GO" id="GO:0000155">
    <property type="term" value="F:phosphorelay sensor kinase activity"/>
    <property type="evidence" value="ECO:0007669"/>
    <property type="project" value="InterPro"/>
</dbReference>
<evidence type="ECO:0000259" key="15">
    <source>
        <dbReference type="PROSITE" id="PS50110"/>
    </source>
</evidence>
<dbReference type="InterPro" id="IPR013767">
    <property type="entry name" value="PAS_fold"/>
</dbReference>
<dbReference type="Pfam" id="PF00512">
    <property type="entry name" value="HisKA"/>
    <property type="match status" value="1"/>
</dbReference>
<dbReference type="SMART" id="SM00387">
    <property type="entry name" value="HATPase_c"/>
    <property type="match status" value="1"/>
</dbReference>
<dbReference type="EC" id="2.7.13.3" evidence="3"/>
<dbReference type="Gene3D" id="1.10.287.130">
    <property type="match status" value="1"/>
</dbReference>
<sequence length="645" mass="71987">MNGVQIKPNEEAAGTSGNLYEDSIYRLIAGAFRDIVYLEGPDRKCRYCSSSVQDVLGYRPEQLLGRDNRGLVHPEDKKKLNSGTLDQAMELRIRHADGHDVWLEFKINPVDDDGVLNYLLEARDITERRAMERQLQETIERYTSLKKYNHDAIISVDLEGKVIHGNERAEILTGYSISELTGSSVEILVGEGHMGGILDYEADVTPKQPNIDLIYRKDGGTVEVLTTVAPIVISGNRWGFYLIIKDISEERRLKIEKELAEQMSRAKSDFLAVMSHEIRTPMNGVIGMTELLLEMDYPDPLIQEYLEVIRSSGNTLLAIINDVLDFAKIEAGRTELTEEDFFLQETVESVIHMLSASAEGKGLELGVAFEEGIPARLYGDSGRLRQILVNLVGNAVKFTEQGSVRVEVSPVARRDDRIKLQFRVEDTGIGISEEDRGRLFEPFMQLDTPAHRQGEGTGLGLAISKRLVELLGGSIEIGSKPGPGAVFVFTAEFALKGPGHSAATAGEATSLEPPAKRLRILVAEDNEVNQLVLLKMLEKRGHSVRIVEDGLEVLDALREEEFDLLLLDVQMPRMNGLEAARIICATFPPERRPIMIAVTANALKDDRERCLEAGMDEYLSKPLKSEDVVEMIDRFFRNSGDSRRH</sequence>
<evidence type="ECO:0000256" key="2">
    <source>
        <dbReference type="ARBA" id="ARBA00006402"/>
    </source>
</evidence>
<comment type="subunit">
    <text evidence="10">At low DSF concentrations, interacts with RpfF.</text>
</comment>
<dbReference type="InterPro" id="IPR035965">
    <property type="entry name" value="PAS-like_dom_sf"/>
</dbReference>
<feature type="domain" description="Histidine kinase" evidence="14">
    <location>
        <begin position="273"/>
        <end position="495"/>
    </location>
</feature>
<keyword evidence="7" id="KW-0418">Kinase</keyword>
<dbReference type="CDD" id="cd00082">
    <property type="entry name" value="HisKA"/>
    <property type="match status" value="1"/>
</dbReference>
<dbReference type="NCBIfam" id="TIGR00229">
    <property type="entry name" value="sensory_box"/>
    <property type="match status" value="2"/>
</dbReference>
<evidence type="ECO:0000256" key="11">
    <source>
        <dbReference type="ARBA" id="ARBA00068150"/>
    </source>
</evidence>
<name>A0A5J5FY20_9BACL</name>
<dbReference type="InterPro" id="IPR000014">
    <property type="entry name" value="PAS"/>
</dbReference>
<comment type="catalytic activity">
    <reaction evidence="1">
        <text>ATP + protein L-histidine = ADP + protein N-phospho-L-histidine.</text>
        <dbReference type="EC" id="2.7.13.3"/>
    </reaction>
</comment>
<dbReference type="InterPro" id="IPR011006">
    <property type="entry name" value="CheY-like_superfamily"/>
</dbReference>
<dbReference type="EMBL" id="VYKK01000026">
    <property type="protein sequence ID" value="KAA8998777.1"/>
    <property type="molecule type" value="Genomic_DNA"/>
</dbReference>
<dbReference type="PROSITE" id="PS50112">
    <property type="entry name" value="PAS"/>
    <property type="match status" value="2"/>
</dbReference>
<dbReference type="Gene3D" id="3.30.565.10">
    <property type="entry name" value="Histidine kinase-like ATPase, C-terminal domain"/>
    <property type="match status" value="1"/>
</dbReference>
<reference evidence="18 19" key="1">
    <citation type="submission" date="2019-09" db="EMBL/GenBank/DDBJ databases">
        <title>Bacillus ochoae sp. nov., Paenibacillus whitsoniae sp. nov., Paenibacillus spiritus sp. nov. Isolated from the Mars Exploration Rover during spacecraft assembly.</title>
        <authorList>
            <person name="Seuylemezian A."/>
            <person name="Vaishampayan P."/>
        </authorList>
    </citation>
    <scope>NUCLEOTIDE SEQUENCE [LARGE SCALE GENOMIC DNA]</scope>
    <source>
        <strain evidence="18 19">MER_111</strain>
    </source>
</reference>
<keyword evidence="4 13" id="KW-0597">Phosphoprotein</keyword>
<dbReference type="GO" id="GO:0005524">
    <property type="term" value="F:ATP binding"/>
    <property type="evidence" value="ECO:0007669"/>
    <property type="project" value="UniProtKB-KW"/>
</dbReference>
<evidence type="ECO:0000313" key="18">
    <source>
        <dbReference type="EMBL" id="KAA8998777.1"/>
    </source>
</evidence>
<dbReference type="InterPro" id="IPR000700">
    <property type="entry name" value="PAS-assoc_C"/>
</dbReference>
<evidence type="ECO:0000256" key="10">
    <source>
        <dbReference type="ARBA" id="ARBA00064003"/>
    </source>
</evidence>
<dbReference type="PANTHER" id="PTHR45339:SF1">
    <property type="entry name" value="HYBRID SIGNAL TRANSDUCTION HISTIDINE KINASE J"/>
    <property type="match status" value="1"/>
</dbReference>
<gene>
    <name evidence="18" type="ORF">F4V43_16240</name>
</gene>
<organism evidence="18 19">
    <name type="scientific">Paenibacillus spiritus</name>
    <dbReference type="NCBI Taxonomy" id="2496557"/>
    <lineage>
        <taxon>Bacteria</taxon>
        <taxon>Bacillati</taxon>
        <taxon>Bacillota</taxon>
        <taxon>Bacilli</taxon>
        <taxon>Bacillales</taxon>
        <taxon>Paenibacillaceae</taxon>
        <taxon>Paenibacillus</taxon>
    </lineage>
</organism>
<evidence type="ECO:0000256" key="8">
    <source>
        <dbReference type="ARBA" id="ARBA00022840"/>
    </source>
</evidence>
<dbReference type="SMART" id="SM00086">
    <property type="entry name" value="PAC"/>
    <property type="match status" value="2"/>
</dbReference>
<comment type="similarity">
    <text evidence="2">In the N-terminal section; belongs to the phytochrome family.</text>
</comment>
<dbReference type="InterPro" id="IPR001610">
    <property type="entry name" value="PAC"/>
</dbReference>
<dbReference type="InterPro" id="IPR003594">
    <property type="entry name" value="HATPase_dom"/>
</dbReference>
<dbReference type="FunFam" id="3.30.565.10:FF:000010">
    <property type="entry name" value="Sensor histidine kinase RcsC"/>
    <property type="match status" value="1"/>
</dbReference>
<comment type="caution">
    <text evidence="18">The sequence shown here is derived from an EMBL/GenBank/DDBJ whole genome shotgun (WGS) entry which is preliminary data.</text>
</comment>
<keyword evidence="9" id="KW-0902">Two-component regulatory system</keyword>
<dbReference type="SUPFAM" id="SSF55874">
    <property type="entry name" value="ATPase domain of HSP90 chaperone/DNA topoisomerase II/histidine kinase"/>
    <property type="match status" value="1"/>
</dbReference>
<evidence type="ECO:0000256" key="13">
    <source>
        <dbReference type="PROSITE-ProRule" id="PRU00169"/>
    </source>
</evidence>
<feature type="domain" description="PAS" evidence="16">
    <location>
        <begin position="131"/>
        <end position="184"/>
    </location>
</feature>
<dbReference type="SMART" id="SM00091">
    <property type="entry name" value="PAS"/>
    <property type="match status" value="2"/>
</dbReference>
<accession>A0A5J5FY20</accession>
<evidence type="ECO:0000259" key="14">
    <source>
        <dbReference type="PROSITE" id="PS50109"/>
    </source>
</evidence>
<dbReference type="AlphaFoldDB" id="A0A5J5FY20"/>
<dbReference type="PRINTS" id="PR00344">
    <property type="entry name" value="BCTRLSENSOR"/>
</dbReference>
<dbReference type="Gene3D" id="3.30.450.20">
    <property type="entry name" value="PAS domain"/>
    <property type="match status" value="2"/>
</dbReference>
<dbReference type="SMART" id="SM00388">
    <property type="entry name" value="HisKA"/>
    <property type="match status" value="1"/>
</dbReference>
<dbReference type="SUPFAM" id="SSF52172">
    <property type="entry name" value="CheY-like"/>
    <property type="match status" value="1"/>
</dbReference>
<dbReference type="PANTHER" id="PTHR45339">
    <property type="entry name" value="HYBRID SIGNAL TRANSDUCTION HISTIDINE KINASE J"/>
    <property type="match status" value="1"/>
</dbReference>
<feature type="domain" description="PAC" evidence="17">
    <location>
        <begin position="87"/>
        <end position="137"/>
    </location>
</feature>
<keyword evidence="19" id="KW-1185">Reference proteome</keyword>
<keyword evidence="8" id="KW-0067">ATP-binding</keyword>
<dbReference type="SUPFAM" id="SSF55785">
    <property type="entry name" value="PYP-like sensor domain (PAS domain)"/>
    <property type="match status" value="2"/>
</dbReference>
<evidence type="ECO:0000256" key="1">
    <source>
        <dbReference type="ARBA" id="ARBA00000085"/>
    </source>
</evidence>
<dbReference type="Pfam" id="PF00072">
    <property type="entry name" value="Response_reg"/>
    <property type="match status" value="1"/>
</dbReference>
<keyword evidence="6" id="KW-0547">Nucleotide-binding</keyword>
<dbReference type="InterPro" id="IPR004358">
    <property type="entry name" value="Sig_transdc_His_kin-like_C"/>
</dbReference>
<dbReference type="Proteomes" id="UP000367750">
    <property type="component" value="Unassembled WGS sequence"/>
</dbReference>
<dbReference type="OrthoDB" id="9790669at2"/>
<dbReference type="InterPro" id="IPR005467">
    <property type="entry name" value="His_kinase_dom"/>
</dbReference>
<dbReference type="InterPro" id="IPR003661">
    <property type="entry name" value="HisK_dim/P_dom"/>
</dbReference>
<dbReference type="InterPro" id="IPR036890">
    <property type="entry name" value="HATPase_C_sf"/>
</dbReference>
<dbReference type="Gene3D" id="3.40.50.2300">
    <property type="match status" value="1"/>
</dbReference>
<evidence type="ECO:0000259" key="17">
    <source>
        <dbReference type="PROSITE" id="PS50113"/>
    </source>
</evidence>
<dbReference type="InterPro" id="IPR013655">
    <property type="entry name" value="PAS_fold_3"/>
</dbReference>
<evidence type="ECO:0000256" key="4">
    <source>
        <dbReference type="ARBA" id="ARBA00022553"/>
    </source>
</evidence>
<evidence type="ECO:0000259" key="16">
    <source>
        <dbReference type="PROSITE" id="PS50112"/>
    </source>
</evidence>
<feature type="domain" description="PAS" evidence="16">
    <location>
        <begin position="20"/>
        <end position="92"/>
    </location>
</feature>
<dbReference type="InterPro" id="IPR036097">
    <property type="entry name" value="HisK_dim/P_sf"/>
</dbReference>
<evidence type="ECO:0000256" key="12">
    <source>
        <dbReference type="ARBA" id="ARBA00074306"/>
    </source>
</evidence>
<evidence type="ECO:0000256" key="6">
    <source>
        <dbReference type="ARBA" id="ARBA00022741"/>
    </source>
</evidence>
<dbReference type="PROSITE" id="PS50110">
    <property type="entry name" value="RESPONSE_REGULATORY"/>
    <property type="match status" value="1"/>
</dbReference>
<feature type="modified residue" description="4-aspartylphosphate" evidence="13">
    <location>
        <position position="568"/>
    </location>
</feature>
<feature type="domain" description="Response regulatory" evidence="15">
    <location>
        <begin position="519"/>
        <end position="636"/>
    </location>
</feature>
<dbReference type="FunFam" id="1.10.287.130:FF:000002">
    <property type="entry name" value="Two-component osmosensing histidine kinase"/>
    <property type="match status" value="1"/>
</dbReference>
<dbReference type="Pfam" id="PF08447">
    <property type="entry name" value="PAS_3"/>
    <property type="match status" value="1"/>
</dbReference>
<evidence type="ECO:0000256" key="3">
    <source>
        <dbReference type="ARBA" id="ARBA00012438"/>
    </source>
</evidence>
<dbReference type="Pfam" id="PF02518">
    <property type="entry name" value="HATPase_c"/>
    <property type="match status" value="1"/>
</dbReference>